<organism evidence="1 2">
    <name type="scientific">Xyrichtys novacula</name>
    <name type="common">Pearly razorfish</name>
    <name type="synonym">Hemipteronotus novacula</name>
    <dbReference type="NCBI Taxonomy" id="13765"/>
    <lineage>
        <taxon>Eukaryota</taxon>
        <taxon>Metazoa</taxon>
        <taxon>Chordata</taxon>
        <taxon>Craniata</taxon>
        <taxon>Vertebrata</taxon>
        <taxon>Euteleostomi</taxon>
        <taxon>Actinopterygii</taxon>
        <taxon>Neopterygii</taxon>
        <taxon>Teleostei</taxon>
        <taxon>Neoteleostei</taxon>
        <taxon>Acanthomorphata</taxon>
        <taxon>Eupercaria</taxon>
        <taxon>Labriformes</taxon>
        <taxon>Labridae</taxon>
        <taxon>Xyrichtys</taxon>
    </lineage>
</organism>
<evidence type="ECO:0000313" key="1">
    <source>
        <dbReference type="EMBL" id="CAJ1074272.1"/>
    </source>
</evidence>
<evidence type="ECO:0000313" key="2">
    <source>
        <dbReference type="Proteomes" id="UP001178508"/>
    </source>
</evidence>
<accession>A0AAV1GJS5</accession>
<dbReference type="AlphaFoldDB" id="A0AAV1GJS5"/>
<reference evidence="1" key="1">
    <citation type="submission" date="2023-08" db="EMBL/GenBank/DDBJ databases">
        <authorList>
            <person name="Alioto T."/>
            <person name="Alioto T."/>
            <person name="Gomez Garrido J."/>
        </authorList>
    </citation>
    <scope>NUCLEOTIDE SEQUENCE</scope>
</reference>
<proteinExistence type="predicted"/>
<sequence>MNYYNHNLHSILDFHAPLKTRTVTFTRSAPWFTEELRLLKRTGRVLERAYVTSGLTVHKLAYQEHRRRYAHELSKARSAHYSNIINNNPGNSKQLFTTVKHLLKPQTSPHHNQTVTQCNEFMDSFYLKNTQYPRISLLCQQFYPVK</sequence>
<gene>
    <name evidence="1" type="ORF">XNOV1_A011157</name>
</gene>
<dbReference type="Proteomes" id="UP001178508">
    <property type="component" value="Chromosome 15"/>
</dbReference>
<dbReference type="EMBL" id="OY660878">
    <property type="protein sequence ID" value="CAJ1074272.1"/>
    <property type="molecule type" value="Genomic_DNA"/>
</dbReference>
<protein>
    <submittedName>
        <fullName evidence="1">LOW QUALITY PROTEIN: uncharacterized protein LOC119776875</fullName>
    </submittedName>
</protein>
<name>A0AAV1GJS5_XYRNO</name>
<keyword evidence="2" id="KW-1185">Reference proteome</keyword>